<comment type="caution">
    <text evidence="2">The sequence shown here is derived from an EMBL/GenBank/DDBJ whole genome shotgun (WGS) entry which is preliminary data.</text>
</comment>
<reference evidence="2 3" key="1">
    <citation type="submission" date="2019-08" db="EMBL/GenBank/DDBJ databases">
        <title>In-depth cultivation of the pig gut microbiome towards novel bacterial diversity and tailored functional studies.</title>
        <authorList>
            <person name="Wylensek D."/>
            <person name="Hitch T.C.A."/>
            <person name="Clavel T."/>
        </authorList>
    </citation>
    <scope>NUCLEOTIDE SEQUENCE [LARGE SCALE GENOMIC DNA]</scope>
    <source>
        <strain evidence="2 3">Oil+RF-744-WCA-WT-11</strain>
    </source>
</reference>
<keyword evidence="1" id="KW-0472">Membrane</keyword>
<dbReference type="Proteomes" id="UP000481852">
    <property type="component" value="Unassembled WGS sequence"/>
</dbReference>
<gene>
    <name evidence="2" type="ORF">FYJ35_11260</name>
</gene>
<dbReference type="RefSeq" id="WP_154526630.1">
    <property type="nucleotide sequence ID" value="NZ_JAQYJL010000023.1"/>
</dbReference>
<feature type="transmembrane region" description="Helical" evidence="1">
    <location>
        <begin position="6"/>
        <end position="31"/>
    </location>
</feature>
<sequence length="60" mass="6961">MGILSNLVLILIIALVLFGVTLPVWYVLWLANKTRDWYKKATPEERRKMEKAVQISATMK</sequence>
<evidence type="ECO:0000256" key="1">
    <source>
        <dbReference type="SAM" id="Phobius"/>
    </source>
</evidence>
<keyword evidence="1" id="KW-0812">Transmembrane</keyword>
<keyword evidence="3" id="KW-1185">Reference proteome</keyword>
<proteinExistence type="predicted"/>
<protein>
    <submittedName>
        <fullName evidence="2">Uncharacterized protein</fullName>
    </submittedName>
</protein>
<name>A0A6L5X867_9FIRM</name>
<evidence type="ECO:0000313" key="3">
    <source>
        <dbReference type="Proteomes" id="UP000481852"/>
    </source>
</evidence>
<evidence type="ECO:0000313" key="2">
    <source>
        <dbReference type="EMBL" id="MSS15605.1"/>
    </source>
</evidence>
<keyword evidence="1" id="KW-1133">Transmembrane helix</keyword>
<dbReference type="AlphaFoldDB" id="A0A6L5X867"/>
<organism evidence="2 3">
    <name type="scientific">Porcincola intestinalis</name>
    <dbReference type="NCBI Taxonomy" id="2606632"/>
    <lineage>
        <taxon>Bacteria</taxon>
        <taxon>Bacillati</taxon>
        <taxon>Bacillota</taxon>
        <taxon>Clostridia</taxon>
        <taxon>Lachnospirales</taxon>
        <taxon>Lachnospiraceae</taxon>
        <taxon>Porcincola</taxon>
    </lineage>
</organism>
<dbReference type="EMBL" id="VULZ01000013">
    <property type="protein sequence ID" value="MSS15605.1"/>
    <property type="molecule type" value="Genomic_DNA"/>
</dbReference>
<accession>A0A6L5X867</accession>